<proteinExistence type="predicted"/>
<reference evidence="1" key="2">
    <citation type="submission" date="2020-09" db="EMBL/GenBank/DDBJ databases">
        <authorList>
            <person name="Sun Q."/>
            <person name="Kim S."/>
        </authorList>
    </citation>
    <scope>NUCLEOTIDE SEQUENCE</scope>
    <source>
        <strain evidence="1">KCTC 12711</strain>
    </source>
</reference>
<dbReference type="Proteomes" id="UP000614811">
    <property type="component" value="Unassembled WGS sequence"/>
</dbReference>
<evidence type="ECO:0000313" key="1">
    <source>
        <dbReference type="EMBL" id="GHA21151.1"/>
    </source>
</evidence>
<comment type="caution">
    <text evidence="1">The sequence shown here is derived from an EMBL/GenBank/DDBJ whole genome shotgun (WGS) entry which is preliminary data.</text>
</comment>
<organism evidence="1 2">
    <name type="scientific">Arenicella chitinivorans</name>
    <dbReference type="NCBI Taxonomy" id="1329800"/>
    <lineage>
        <taxon>Bacteria</taxon>
        <taxon>Pseudomonadati</taxon>
        <taxon>Pseudomonadota</taxon>
        <taxon>Gammaproteobacteria</taxon>
        <taxon>Arenicellales</taxon>
        <taxon>Arenicellaceae</taxon>
        <taxon>Arenicella</taxon>
    </lineage>
</organism>
<reference evidence="1" key="1">
    <citation type="journal article" date="2014" name="Int. J. Syst. Evol. Microbiol.">
        <title>Complete genome sequence of Corynebacterium casei LMG S-19264T (=DSM 44701T), isolated from a smear-ripened cheese.</title>
        <authorList>
            <consortium name="US DOE Joint Genome Institute (JGI-PGF)"/>
            <person name="Walter F."/>
            <person name="Albersmeier A."/>
            <person name="Kalinowski J."/>
            <person name="Ruckert C."/>
        </authorList>
    </citation>
    <scope>NUCLEOTIDE SEQUENCE</scope>
    <source>
        <strain evidence="1">KCTC 12711</strain>
    </source>
</reference>
<accession>A0A918S246</accession>
<dbReference type="RefSeq" id="WP_229794348.1">
    <property type="nucleotide sequence ID" value="NZ_BMXA01000009.1"/>
</dbReference>
<dbReference type="EMBL" id="BMXA01000009">
    <property type="protein sequence ID" value="GHA21151.1"/>
    <property type="molecule type" value="Genomic_DNA"/>
</dbReference>
<evidence type="ECO:0000313" key="2">
    <source>
        <dbReference type="Proteomes" id="UP000614811"/>
    </source>
</evidence>
<name>A0A918S246_9GAMM</name>
<keyword evidence="2" id="KW-1185">Reference proteome</keyword>
<dbReference type="AlphaFoldDB" id="A0A918S246"/>
<sequence>MNAYDGTGGKVLPDAWMSKPAFIAVRLLRDLAALTTDLPTQVEFVCAYAVLERQRHIVFLFTGSKSDFGSNQQASMGGNQC</sequence>
<gene>
    <name evidence="1" type="ORF">GCM10008090_33890</name>
</gene>
<protein>
    <submittedName>
        <fullName evidence="1">Uncharacterized protein</fullName>
    </submittedName>
</protein>